<dbReference type="InterPro" id="IPR009081">
    <property type="entry name" value="PP-bd_ACP"/>
</dbReference>
<dbReference type="GO" id="GO:0031957">
    <property type="term" value="F:very long-chain fatty acid-CoA ligase activity"/>
    <property type="evidence" value="ECO:0007669"/>
    <property type="project" value="TreeGrafter"/>
</dbReference>
<dbReference type="InterPro" id="IPR020845">
    <property type="entry name" value="AMP-binding_CS"/>
</dbReference>
<keyword evidence="2" id="KW-0597">Phosphoprotein</keyword>
<dbReference type="PANTHER" id="PTHR24096">
    <property type="entry name" value="LONG-CHAIN-FATTY-ACID--COA LIGASE"/>
    <property type="match status" value="1"/>
</dbReference>
<comment type="caution">
    <text evidence="4">The sequence shown here is derived from an EMBL/GenBank/DDBJ whole genome shotgun (WGS) entry which is preliminary data.</text>
</comment>
<evidence type="ECO:0000259" key="3">
    <source>
        <dbReference type="PROSITE" id="PS50075"/>
    </source>
</evidence>
<dbReference type="AlphaFoldDB" id="A0A3A2ZUG0"/>
<dbReference type="PANTHER" id="PTHR24096:SF267">
    <property type="entry name" value="MALONATE--COA LIGASE ACSF3, MITOCHONDRIAL"/>
    <property type="match status" value="1"/>
</dbReference>
<dbReference type="Pfam" id="PF00501">
    <property type="entry name" value="AMP-binding"/>
    <property type="match status" value="1"/>
</dbReference>
<dbReference type="InterPro" id="IPR001031">
    <property type="entry name" value="Thioesterase"/>
</dbReference>
<dbReference type="SUPFAM" id="SSF56801">
    <property type="entry name" value="Acetyl-CoA synthetase-like"/>
    <property type="match status" value="1"/>
</dbReference>
<dbReference type="GO" id="GO:0031177">
    <property type="term" value="F:phosphopantetheine binding"/>
    <property type="evidence" value="ECO:0007669"/>
    <property type="project" value="InterPro"/>
</dbReference>
<dbReference type="Pfam" id="PF00550">
    <property type="entry name" value="PP-binding"/>
    <property type="match status" value="1"/>
</dbReference>
<sequence>MTLTVVHSLLQTAAARNGDGRMIVYSHGRHESPRSYTYRELLKTASKASAVLRSNERYTPGAAILLHFNNHLDNIVWFWAVLLAGCIPAITPAFSNNQMQRAANLEHISSTLLTDWCLTSEALLAEFAGQHAIEPIAVETLGWEKASLTSNVVDFRAKPKDDAILLFTSGSTGKSKAVCLSHSQILSAIYGKYSVVPLPEQSSFLNWVGLDHVAAIVEIHLQALYAGKDQVHAPGTDVLSNPIFFLDLVANHRVSRTFAPNFFLAKIRDALVQNTRSTSPYSWDLSSLRYIASGGEANVTKTCDELSQLLKTFGAPLNVIVPGFGMTETCAGAIFNTNCPEYEKERALEYTSVGVCMPGIFMRVTDEQGKPLPPGELGYLELAGPVVFRKYLNNPAATQESFTSDGWFKTGDCGYLDENGYLNLNGRAKETIIINGVKYSPHEIETAVEEHSIKGLARSFTCCFSSLPADGETEEIFLVYLPTYAPDDIPTRAATADAISKVVLMSTGSRPHVIPLEQGLLQKSALGKLSRSKIKAAYEKGEYRIYEESNRELIARHRDATRASPANDLERGLLATFVESFDISGDELDVQTPIFDVGIDSIALVNLKRSIEQYLGFADGTIPITMLLENTTVRELANALDNRYHPKEYNPVVTLQAHGEKNPIWLVHPGAGEVLIFINLAKFITDRPVYALRARGFNEGEEPFNTIEEAVNSYYNGIKSKQPHGPYALAGYCYGSMLAFEVAKKLEANGDEVRFVGSFNLPPHIKMRMRELDWKECLLHLAYFLDLMTQKRSRELVAELEGLDSEAILQAVIDEADKDRYAQLSLSRQFLARWGDVAYELHRIAGDYDPSGCVAGMDVFFSIPLAIAAASKSEWRNVHLSQWDEFTRSDVRFHDVPGEHYSMIGPEHVFAFQKILRRALAERGM</sequence>
<dbReference type="SMART" id="SM00823">
    <property type="entry name" value="PKS_PP"/>
    <property type="match status" value="1"/>
</dbReference>
<dbReference type="EMBL" id="MVGC01000014">
    <property type="protein sequence ID" value="RJE26809.1"/>
    <property type="molecule type" value="Genomic_DNA"/>
</dbReference>
<dbReference type="SUPFAM" id="SSF47336">
    <property type="entry name" value="ACP-like"/>
    <property type="match status" value="1"/>
</dbReference>
<dbReference type="SUPFAM" id="SSF53474">
    <property type="entry name" value="alpha/beta-Hydrolases"/>
    <property type="match status" value="1"/>
</dbReference>
<protein>
    <submittedName>
        <fullName evidence="4">Thioesterase domain protein</fullName>
    </submittedName>
</protein>
<proteinExistence type="predicted"/>
<dbReference type="GO" id="GO:0006633">
    <property type="term" value="P:fatty acid biosynthetic process"/>
    <property type="evidence" value="ECO:0007669"/>
    <property type="project" value="TreeGrafter"/>
</dbReference>
<gene>
    <name evidence="4" type="ORF">PHISCL_00834</name>
</gene>
<dbReference type="InterPro" id="IPR029058">
    <property type="entry name" value="AB_hydrolase_fold"/>
</dbReference>
<dbReference type="PROSITE" id="PS00455">
    <property type="entry name" value="AMP_BINDING"/>
    <property type="match status" value="1"/>
</dbReference>
<dbReference type="Gene3D" id="1.10.1200.10">
    <property type="entry name" value="ACP-like"/>
    <property type="match status" value="1"/>
</dbReference>
<dbReference type="Gene3D" id="3.40.50.12780">
    <property type="entry name" value="N-terminal domain of ligase-like"/>
    <property type="match status" value="1"/>
</dbReference>
<dbReference type="InterPro" id="IPR042099">
    <property type="entry name" value="ANL_N_sf"/>
</dbReference>
<evidence type="ECO:0000313" key="4">
    <source>
        <dbReference type="EMBL" id="RJE26809.1"/>
    </source>
</evidence>
<dbReference type="STRING" id="2070753.A0A3A2ZUG0"/>
<evidence type="ECO:0000313" key="5">
    <source>
        <dbReference type="Proteomes" id="UP000266188"/>
    </source>
</evidence>
<dbReference type="InterPro" id="IPR000873">
    <property type="entry name" value="AMP-dep_synth/lig_dom"/>
</dbReference>
<evidence type="ECO:0000256" key="1">
    <source>
        <dbReference type="ARBA" id="ARBA00022450"/>
    </source>
</evidence>
<reference evidence="5" key="1">
    <citation type="submission" date="2017-02" db="EMBL/GenBank/DDBJ databases">
        <authorList>
            <person name="Tafer H."/>
            <person name="Lopandic K."/>
        </authorList>
    </citation>
    <scope>NUCLEOTIDE SEQUENCE [LARGE SCALE GENOMIC DNA]</scope>
    <source>
        <strain evidence="5">CBS 366.77</strain>
    </source>
</reference>
<dbReference type="Gene3D" id="3.30.300.30">
    <property type="match status" value="1"/>
</dbReference>
<dbReference type="Proteomes" id="UP000266188">
    <property type="component" value="Unassembled WGS sequence"/>
</dbReference>
<dbReference type="Gene3D" id="3.40.50.1820">
    <property type="entry name" value="alpha/beta hydrolase"/>
    <property type="match status" value="1"/>
</dbReference>
<evidence type="ECO:0000256" key="2">
    <source>
        <dbReference type="ARBA" id="ARBA00022553"/>
    </source>
</evidence>
<accession>A0A3A2ZUG0</accession>
<organism evidence="4 5">
    <name type="scientific">Aspergillus sclerotialis</name>
    <dbReference type="NCBI Taxonomy" id="2070753"/>
    <lineage>
        <taxon>Eukaryota</taxon>
        <taxon>Fungi</taxon>
        <taxon>Dikarya</taxon>
        <taxon>Ascomycota</taxon>
        <taxon>Pezizomycotina</taxon>
        <taxon>Eurotiomycetes</taxon>
        <taxon>Eurotiomycetidae</taxon>
        <taxon>Eurotiales</taxon>
        <taxon>Aspergillaceae</taxon>
        <taxon>Aspergillus</taxon>
        <taxon>Aspergillus subgen. Polypaecilum</taxon>
    </lineage>
</organism>
<name>A0A3A2ZUG0_9EURO</name>
<keyword evidence="5" id="KW-1185">Reference proteome</keyword>
<dbReference type="InterPro" id="IPR020806">
    <property type="entry name" value="PKS_PP-bd"/>
</dbReference>
<dbReference type="InterPro" id="IPR036736">
    <property type="entry name" value="ACP-like_sf"/>
</dbReference>
<feature type="domain" description="Carrier" evidence="3">
    <location>
        <begin position="564"/>
        <end position="644"/>
    </location>
</feature>
<dbReference type="InterPro" id="IPR045851">
    <property type="entry name" value="AMP-bd_C_sf"/>
</dbReference>
<keyword evidence="1" id="KW-0596">Phosphopantetheine</keyword>
<dbReference type="PROSITE" id="PS50075">
    <property type="entry name" value="CARRIER"/>
    <property type="match status" value="1"/>
</dbReference>
<dbReference type="OrthoDB" id="10253869at2759"/>
<dbReference type="Pfam" id="PF00975">
    <property type="entry name" value="Thioesterase"/>
    <property type="match status" value="1"/>
</dbReference>